<accession>A0A402CRY6</accession>
<name>A0A402CRY6_9BACT</name>
<evidence type="ECO:0000313" key="1">
    <source>
        <dbReference type="EMBL" id="BDI28210.1"/>
    </source>
</evidence>
<dbReference type="EMBL" id="AP025739">
    <property type="protein sequence ID" value="BDI28210.1"/>
    <property type="molecule type" value="Genomic_DNA"/>
</dbReference>
<keyword evidence="2" id="KW-1185">Reference proteome</keyword>
<dbReference type="KEGG" id="ccot:CCAX7_002610"/>
<gene>
    <name evidence="1" type="ORF">CCAX7_002610</name>
</gene>
<dbReference type="Gene3D" id="2.60.120.260">
    <property type="entry name" value="Galactose-binding domain-like"/>
    <property type="match status" value="1"/>
</dbReference>
<organism evidence="1 2">
    <name type="scientific">Capsulimonas corticalis</name>
    <dbReference type="NCBI Taxonomy" id="2219043"/>
    <lineage>
        <taxon>Bacteria</taxon>
        <taxon>Bacillati</taxon>
        <taxon>Armatimonadota</taxon>
        <taxon>Armatimonadia</taxon>
        <taxon>Capsulimonadales</taxon>
        <taxon>Capsulimonadaceae</taxon>
        <taxon>Capsulimonas</taxon>
    </lineage>
</organism>
<proteinExistence type="predicted"/>
<evidence type="ECO:0000313" key="2">
    <source>
        <dbReference type="Proteomes" id="UP000287394"/>
    </source>
</evidence>
<dbReference type="AlphaFoldDB" id="A0A402CRY6"/>
<reference evidence="1 2" key="1">
    <citation type="journal article" date="2019" name="Int. J. Syst. Evol. Microbiol.">
        <title>Capsulimonas corticalis gen. nov., sp. nov., an aerobic capsulated bacterium, of a novel bacterial order, Capsulimonadales ord. nov., of the class Armatimonadia of the phylum Armatimonadetes.</title>
        <authorList>
            <person name="Li J."/>
            <person name="Kudo C."/>
            <person name="Tonouchi A."/>
        </authorList>
    </citation>
    <scope>NUCLEOTIDE SEQUENCE [LARGE SCALE GENOMIC DNA]</scope>
    <source>
        <strain evidence="1 2">AX-7</strain>
    </source>
</reference>
<protein>
    <submittedName>
        <fullName evidence="1">Uncharacterized protein</fullName>
    </submittedName>
</protein>
<sequence>MEFVSLPVPQEDQKAMVTGNLAKDWQDWSGWADLTAHYDIDNSNCHTEGSCQRIDISRLDSGYLTFAHWLRMPAGAYSADLWIRSSSRSNVIVALKNSDDSSGEQQFEPQKFLAGRAWKHVELSGRCPGWENADLTVSVLSGGASVWIDNVRLERRFDWVSLLTVLMVIAVSVGLTHFLDFVLSKVLAARKPSVQKQR</sequence>
<dbReference type="Proteomes" id="UP000287394">
    <property type="component" value="Chromosome"/>
</dbReference>